<dbReference type="RefSeq" id="WP_243305795.1">
    <property type="nucleotide sequence ID" value="NZ_JALGBI010000001.1"/>
</dbReference>
<dbReference type="Pfam" id="PF01957">
    <property type="entry name" value="NfeD"/>
    <property type="match status" value="1"/>
</dbReference>
<accession>A0A9X1VTU9</accession>
<dbReference type="InterPro" id="IPR002810">
    <property type="entry name" value="NfeD-like_C"/>
</dbReference>
<feature type="transmembrane region" description="Helical" evidence="1">
    <location>
        <begin position="46"/>
        <end position="66"/>
    </location>
</feature>
<evidence type="ECO:0000256" key="1">
    <source>
        <dbReference type="SAM" id="Phobius"/>
    </source>
</evidence>
<proteinExistence type="predicted"/>
<sequence>MTDSTLWWLLTGGAIVVELLTGTFYLLMLAIGLACAALAAHAGASQVVQVLVAAVIGGGAVAIWHYKRTKQPPGPPVGANRDVNLDVGETVFVEAWHADGTATVKYRGASWTVVPRTGSTPSTGQHRVAEVVGNRLVVDKI</sequence>
<protein>
    <submittedName>
        <fullName evidence="3">NfeD family protein</fullName>
    </submittedName>
</protein>
<keyword evidence="1" id="KW-0472">Membrane</keyword>
<dbReference type="EMBL" id="JALGBI010000001">
    <property type="protein sequence ID" value="MCJ0763197.1"/>
    <property type="molecule type" value="Genomic_DNA"/>
</dbReference>
<name>A0A9X1VTU9_9BURK</name>
<keyword evidence="4" id="KW-1185">Reference proteome</keyword>
<evidence type="ECO:0000313" key="3">
    <source>
        <dbReference type="EMBL" id="MCJ0763197.1"/>
    </source>
</evidence>
<dbReference type="Proteomes" id="UP001139447">
    <property type="component" value="Unassembled WGS sequence"/>
</dbReference>
<comment type="caution">
    <text evidence="3">The sequence shown here is derived from an EMBL/GenBank/DDBJ whole genome shotgun (WGS) entry which is preliminary data.</text>
</comment>
<dbReference type="AlphaFoldDB" id="A0A9X1VTU9"/>
<evidence type="ECO:0000259" key="2">
    <source>
        <dbReference type="Pfam" id="PF01957"/>
    </source>
</evidence>
<reference evidence="3" key="1">
    <citation type="submission" date="2022-03" db="EMBL/GenBank/DDBJ databases">
        <authorList>
            <person name="Woo C.Y."/>
        </authorList>
    </citation>
    <scope>NUCLEOTIDE SEQUENCE</scope>
    <source>
        <strain evidence="3">CYS-02</strain>
    </source>
</reference>
<keyword evidence="1" id="KW-1133">Transmembrane helix</keyword>
<keyword evidence="1" id="KW-0812">Transmembrane</keyword>
<feature type="transmembrane region" description="Helical" evidence="1">
    <location>
        <begin position="7"/>
        <end position="40"/>
    </location>
</feature>
<gene>
    <name evidence="3" type="ORF">MMF98_08250</name>
</gene>
<organism evidence="3 4">
    <name type="scientific">Variovorax terrae</name>
    <dbReference type="NCBI Taxonomy" id="2923278"/>
    <lineage>
        <taxon>Bacteria</taxon>
        <taxon>Pseudomonadati</taxon>
        <taxon>Pseudomonadota</taxon>
        <taxon>Betaproteobacteria</taxon>
        <taxon>Burkholderiales</taxon>
        <taxon>Comamonadaceae</taxon>
        <taxon>Variovorax</taxon>
    </lineage>
</organism>
<evidence type="ECO:0000313" key="4">
    <source>
        <dbReference type="Proteomes" id="UP001139447"/>
    </source>
</evidence>
<feature type="domain" description="NfeD-like C-terminal" evidence="2">
    <location>
        <begin position="84"/>
        <end position="140"/>
    </location>
</feature>